<gene>
    <name evidence="2" type="ORF">GHT07_18330</name>
</gene>
<organism evidence="2 3">
    <name type="scientific">Caenimonas koreensis DSM 17982</name>
    <dbReference type="NCBI Taxonomy" id="1121255"/>
    <lineage>
        <taxon>Bacteria</taxon>
        <taxon>Pseudomonadati</taxon>
        <taxon>Pseudomonadota</taxon>
        <taxon>Betaproteobacteria</taxon>
        <taxon>Burkholderiales</taxon>
        <taxon>Comamonadaceae</taxon>
        <taxon>Caenimonas</taxon>
    </lineage>
</organism>
<sequence>MPYFPSSSHIPPEVARLHLQFLTAIGVDPEDAQELNQRLLALPSRPVNVQRGLHPQPLHPAALPRLQTDPNGTASASMEGMPLEMILRIGQYLSPQELLPLIHTSLATRWQARQDVRYAEFEKYQVALRAWDASVRNPRADGSACEAFYSACAEIAHARAARGEVHALYPAMREAERLTELHGLSAVPYASERLLVEAAAAWASFPDSTWLIHDENWRMRDAQSTRRAPTLEDDPVTEFRRGMCILRNDLARNITADLRRPGERVEEPFGLQRPIQYIEHFADEPFEPGDMIEQSHTLKNGRVQTQRQPRPDPQAGESMVRFKFGPDGVFGHVYVHVFNLPKADLDMNAPE</sequence>
<evidence type="ECO:0000313" key="3">
    <source>
        <dbReference type="Proteomes" id="UP000487350"/>
    </source>
</evidence>
<keyword evidence="3" id="KW-1185">Reference proteome</keyword>
<reference evidence="2 3" key="1">
    <citation type="submission" date="2019-11" db="EMBL/GenBank/DDBJ databases">
        <title>Caenimonas koreensis gen. nov., sp. nov., isolated from activated sludge.</title>
        <authorList>
            <person name="Seung H.R."/>
        </authorList>
    </citation>
    <scope>NUCLEOTIDE SEQUENCE [LARGE SCALE GENOMIC DNA]</scope>
    <source>
        <strain evidence="2 3">EMB320</strain>
    </source>
</reference>
<proteinExistence type="predicted"/>
<feature type="compositionally biased region" description="Low complexity" evidence="1">
    <location>
        <begin position="53"/>
        <end position="67"/>
    </location>
</feature>
<accession>A0A844BCE7</accession>
<dbReference type="EMBL" id="WJBU01000021">
    <property type="protein sequence ID" value="MRD49236.1"/>
    <property type="molecule type" value="Genomic_DNA"/>
</dbReference>
<comment type="caution">
    <text evidence="2">The sequence shown here is derived from an EMBL/GenBank/DDBJ whole genome shotgun (WGS) entry which is preliminary data.</text>
</comment>
<evidence type="ECO:0008006" key="4">
    <source>
        <dbReference type="Google" id="ProtNLM"/>
    </source>
</evidence>
<name>A0A844BCE7_9BURK</name>
<dbReference type="AlphaFoldDB" id="A0A844BCE7"/>
<dbReference type="RefSeq" id="WP_153586544.1">
    <property type="nucleotide sequence ID" value="NZ_WJBU01000021.1"/>
</dbReference>
<evidence type="ECO:0000256" key="1">
    <source>
        <dbReference type="SAM" id="MobiDB-lite"/>
    </source>
</evidence>
<feature type="region of interest" description="Disordered" evidence="1">
    <location>
        <begin position="50"/>
        <end position="74"/>
    </location>
</feature>
<protein>
    <recommendedName>
        <fullName evidence="4">F-box domain-containing protein</fullName>
    </recommendedName>
</protein>
<evidence type="ECO:0000313" key="2">
    <source>
        <dbReference type="EMBL" id="MRD49236.1"/>
    </source>
</evidence>
<dbReference type="Proteomes" id="UP000487350">
    <property type="component" value="Unassembled WGS sequence"/>
</dbReference>